<dbReference type="Gene3D" id="2.30.110.10">
    <property type="entry name" value="Electron Transport, Fmn-binding Protein, Chain A"/>
    <property type="match status" value="1"/>
</dbReference>
<dbReference type="Proteomes" id="UP001596189">
    <property type="component" value="Unassembled WGS sequence"/>
</dbReference>
<gene>
    <name evidence="3" type="ORF">ACFQDO_08600</name>
</gene>
<dbReference type="Pfam" id="PF01243">
    <property type="entry name" value="PNPOx_N"/>
    <property type="match status" value="1"/>
</dbReference>
<dbReference type="InterPro" id="IPR019920">
    <property type="entry name" value="F420-binding_dom_put"/>
</dbReference>
<dbReference type="EMBL" id="JBHSRD010000003">
    <property type="protein sequence ID" value="MFC6007187.1"/>
    <property type="molecule type" value="Genomic_DNA"/>
</dbReference>
<feature type="domain" description="Pyridoxamine 5'-phosphate oxidase N-terminal" evidence="2">
    <location>
        <begin position="7"/>
        <end position="138"/>
    </location>
</feature>
<dbReference type="PANTHER" id="PTHR35176">
    <property type="entry name" value="HEME OXYGENASE HI_0854-RELATED"/>
    <property type="match status" value="1"/>
</dbReference>
<proteinExistence type="predicted"/>
<keyword evidence="4" id="KW-1185">Reference proteome</keyword>
<dbReference type="InterPro" id="IPR052019">
    <property type="entry name" value="F420H2_bilvrd_red/Heme_oxyg"/>
</dbReference>
<organism evidence="3 4">
    <name type="scientific">Angustibacter luteus</name>
    <dbReference type="NCBI Taxonomy" id="658456"/>
    <lineage>
        <taxon>Bacteria</taxon>
        <taxon>Bacillati</taxon>
        <taxon>Actinomycetota</taxon>
        <taxon>Actinomycetes</taxon>
        <taxon>Kineosporiales</taxon>
        <taxon>Kineosporiaceae</taxon>
    </lineage>
</organism>
<dbReference type="InterPro" id="IPR011576">
    <property type="entry name" value="Pyridox_Oxase_N"/>
</dbReference>
<reference evidence="4" key="1">
    <citation type="journal article" date="2019" name="Int. J. Syst. Evol. Microbiol.">
        <title>The Global Catalogue of Microorganisms (GCM) 10K type strain sequencing project: providing services to taxonomists for standard genome sequencing and annotation.</title>
        <authorList>
            <consortium name="The Broad Institute Genomics Platform"/>
            <consortium name="The Broad Institute Genome Sequencing Center for Infectious Disease"/>
            <person name="Wu L."/>
            <person name="Ma J."/>
        </authorList>
    </citation>
    <scope>NUCLEOTIDE SEQUENCE [LARGE SCALE GENOMIC DNA]</scope>
    <source>
        <strain evidence="4">KACC 14249</strain>
    </source>
</reference>
<dbReference type="SUPFAM" id="SSF50475">
    <property type="entry name" value="FMN-binding split barrel"/>
    <property type="match status" value="1"/>
</dbReference>
<keyword evidence="1" id="KW-0560">Oxidoreductase</keyword>
<name>A0ABW1JCX6_9ACTN</name>
<evidence type="ECO:0000313" key="3">
    <source>
        <dbReference type="EMBL" id="MFC6007187.1"/>
    </source>
</evidence>
<evidence type="ECO:0000313" key="4">
    <source>
        <dbReference type="Proteomes" id="UP001596189"/>
    </source>
</evidence>
<dbReference type="NCBIfam" id="TIGR03618">
    <property type="entry name" value="Rv1155_F420"/>
    <property type="match status" value="1"/>
</dbReference>
<accession>A0ABW1JCX6</accession>
<sequence length="144" mass="16130">MPDEPNAHLALLGRLRRGILTTIKRDGRPQLSVVSYHCDLATAVVRISTRSPLAKTANLRRDPRISLLATTEQMRPYVVAEGDAELGAVAQRPDDATVDELVEHYRELNGEHPDWDEFRAAMVAEERLVVRFTVTRTYGMPPLG</sequence>
<protein>
    <submittedName>
        <fullName evidence="3">PPOX class F420-dependent oxidoreductase</fullName>
    </submittedName>
</protein>
<evidence type="ECO:0000256" key="1">
    <source>
        <dbReference type="ARBA" id="ARBA00023002"/>
    </source>
</evidence>
<evidence type="ECO:0000259" key="2">
    <source>
        <dbReference type="Pfam" id="PF01243"/>
    </source>
</evidence>
<dbReference type="PANTHER" id="PTHR35176:SF2">
    <property type="entry name" value="F420H(2)-DEPENDENT REDUCTASE RV1155"/>
    <property type="match status" value="1"/>
</dbReference>
<comment type="caution">
    <text evidence="3">The sequence shown here is derived from an EMBL/GenBank/DDBJ whole genome shotgun (WGS) entry which is preliminary data.</text>
</comment>
<dbReference type="InterPro" id="IPR012349">
    <property type="entry name" value="Split_barrel_FMN-bd"/>
</dbReference>
<dbReference type="RefSeq" id="WP_345715993.1">
    <property type="nucleotide sequence ID" value="NZ_BAABFP010000004.1"/>
</dbReference>